<dbReference type="PIRSF" id="PIRSF500176">
    <property type="entry name" value="L_ASNase"/>
    <property type="match status" value="1"/>
</dbReference>
<dbReference type="GO" id="GO:0006528">
    <property type="term" value="P:asparagine metabolic process"/>
    <property type="evidence" value="ECO:0007669"/>
    <property type="project" value="InterPro"/>
</dbReference>
<dbReference type="InterPro" id="IPR040919">
    <property type="entry name" value="Asparaginase_C"/>
</dbReference>
<feature type="binding site" evidence="6">
    <location>
        <begin position="91"/>
        <end position="92"/>
    </location>
    <ligand>
        <name>substrate</name>
    </ligand>
</feature>
<dbReference type="GO" id="GO:0004067">
    <property type="term" value="F:asparaginase activity"/>
    <property type="evidence" value="ECO:0007669"/>
    <property type="project" value="UniProtKB-UniRule"/>
</dbReference>
<feature type="active site" evidence="8">
    <location>
        <position position="91"/>
    </location>
</feature>
<dbReference type="InterPro" id="IPR004550">
    <property type="entry name" value="AsnASE_II"/>
</dbReference>
<dbReference type="EC" id="3.5.1.1" evidence="2"/>
<dbReference type="Pfam" id="PF00710">
    <property type="entry name" value="Asparaginase"/>
    <property type="match status" value="1"/>
</dbReference>
<feature type="domain" description="L-asparaginase N-terminal" evidence="9">
    <location>
        <begin position="5"/>
        <end position="193"/>
    </location>
</feature>
<comment type="similarity">
    <text evidence="1">Belongs to the asparaginase 1 family.</text>
</comment>
<keyword evidence="3" id="KW-0378">Hydrolase</keyword>
<evidence type="ECO:0000259" key="9">
    <source>
        <dbReference type="Pfam" id="PF00710"/>
    </source>
</evidence>
<evidence type="ECO:0000256" key="4">
    <source>
        <dbReference type="ARBA" id="ARBA00049366"/>
    </source>
</evidence>
<organism evidence="11 12">
    <name type="scientific">Natranaerobius trueperi</name>
    <dbReference type="NCBI Taxonomy" id="759412"/>
    <lineage>
        <taxon>Bacteria</taxon>
        <taxon>Bacillati</taxon>
        <taxon>Bacillota</taxon>
        <taxon>Clostridia</taxon>
        <taxon>Natranaerobiales</taxon>
        <taxon>Natranaerobiaceae</taxon>
        <taxon>Natranaerobius</taxon>
    </lineage>
</organism>
<dbReference type="SFLD" id="SFLDS00057">
    <property type="entry name" value="Glutaminase/Asparaginase"/>
    <property type="match status" value="1"/>
</dbReference>
<dbReference type="FunFam" id="3.40.50.1170:FF:000001">
    <property type="entry name" value="L-asparaginase 2"/>
    <property type="match status" value="1"/>
</dbReference>
<dbReference type="Gene3D" id="3.40.50.40">
    <property type="match status" value="1"/>
</dbReference>
<proteinExistence type="inferred from homology"/>
<dbReference type="InterPro" id="IPR006034">
    <property type="entry name" value="Asparaginase/glutaminase-like"/>
</dbReference>
<sequence>MTQRKVAVIFTGGTIAMKYDPETKGAVPAVTGSELCEAIPELEQICNLETIEFSNIPSPHMDPKTMFDLAVSLQEVLDRDDISGVVVTHGTDTMEETAYLLNCKLDTKKPVVVTGAMRNNSEVSPDGPKNLLDSVRVAASDMSKEKGVMVVMNEEIHSANEVTKTHTSSVNTFLSPFWGPLGRISNDQVIFKRIPTSKKSIRSERLVEDVEIIRTYAGDQGKLLDSVIKDENTKGIIIEGLGKGNVPPALVEKIELAISKNIPVVLTTRTIGGDVGPEYSYRGGGKHLQELGVILSHELSGQKARIKLMMVLGKTQDINDIKSYFNLS</sequence>
<dbReference type="Gene3D" id="3.40.50.1170">
    <property type="entry name" value="L-asparaginase, N-terminal domain"/>
    <property type="match status" value="1"/>
</dbReference>
<protein>
    <recommendedName>
        <fullName evidence="2">asparaginase</fullName>
        <ecNumber evidence="2">3.5.1.1</ecNumber>
    </recommendedName>
</protein>
<feature type="binding site" evidence="6">
    <location>
        <position position="58"/>
    </location>
    <ligand>
        <name>substrate</name>
    </ligand>
</feature>
<dbReference type="RefSeq" id="WP_089022911.1">
    <property type="nucleotide sequence ID" value="NZ_NIQC01000005.1"/>
</dbReference>
<name>A0A226C1P2_9FIRM</name>
<feature type="active site" description="O-isoaspartyl threonine intermediate" evidence="5">
    <location>
        <position position="14"/>
    </location>
</feature>
<evidence type="ECO:0000256" key="7">
    <source>
        <dbReference type="PROSITE-ProRule" id="PRU10099"/>
    </source>
</evidence>
<dbReference type="PIRSF" id="PIRSF001220">
    <property type="entry name" value="L-ASNase_gatD"/>
    <property type="match status" value="1"/>
</dbReference>
<dbReference type="AlphaFoldDB" id="A0A226C1P2"/>
<evidence type="ECO:0000256" key="2">
    <source>
        <dbReference type="ARBA" id="ARBA00012920"/>
    </source>
</evidence>
<comment type="catalytic activity">
    <reaction evidence="4">
        <text>L-asparagine + H2O = L-aspartate + NH4(+)</text>
        <dbReference type="Rhea" id="RHEA:21016"/>
        <dbReference type="ChEBI" id="CHEBI:15377"/>
        <dbReference type="ChEBI" id="CHEBI:28938"/>
        <dbReference type="ChEBI" id="CHEBI:29991"/>
        <dbReference type="ChEBI" id="CHEBI:58048"/>
        <dbReference type="EC" id="3.5.1.1"/>
    </reaction>
</comment>
<dbReference type="InterPro" id="IPR036152">
    <property type="entry name" value="Asp/glu_Ase-like_sf"/>
</dbReference>
<dbReference type="PRINTS" id="PR00139">
    <property type="entry name" value="ASNGLNASE"/>
</dbReference>
<dbReference type="EMBL" id="NIQC01000005">
    <property type="protein sequence ID" value="OWZ84337.1"/>
    <property type="molecule type" value="Genomic_DNA"/>
</dbReference>
<comment type="caution">
    <text evidence="11">The sequence shown here is derived from an EMBL/GenBank/DDBJ whole genome shotgun (WGS) entry which is preliminary data.</text>
</comment>
<dbReference type="SUPFAM" id="SSF53774">
    <property type="entry name" value="Glutaminase/Asparaginase"/>
    <property type="match status" value="1"/>
</dbReference>
<evidence type="ECO:0000256" key="8">
    <source>
        <dbReference type="PROSITE-ProRule" id="PRU10100"/>
    </source>
</evidence>
<evidence type="ECO:0000256" key="1">
    <source>
        <dbReference type="ARBA" id="ARBA00010518"/>
    </source>
</evidence>
<dbReference type="Proteomes" id="UP000214588">
    <property type="component" value="Unassembled WGS sequence"/>
</dbReference>
<dbReference type="InterPro" id="IPR027473">
    <property type="entry name" value="L-asparaginase_C"/>
</dbReference>
<dbReference type="OrthoDB" id="9788068at2"/>
<reference evidence="11 12" key="1">
    <citation type="submission" date="2017-06" db="EMBL/GenBank/DDBJ databases">
        <title>Draft Genome Sequence of Natranaerobius trueperi halophilic, alkalithermophilic bacteria from soda lakes.</title>
        <authorList>
            <person name="Zhao B."/>
        </authorList>
    </citation>
    <scope>NUCLEOTIDE SEQUENCE [LARGE SCALE GENOMIC DNA]</scope>
    <source>
        <strain evidence="11 12">DSM 18760</strain>
    </source>
</reference>
<keyword evidence="12" id="KW-1185">Reference proteome</keyword>
<evidence type="ECO:0000256" key="3">
    <source>
        <dbReference type="ARBA" id="ARBA00022801"/>
    </source>
</evidence>
<evidence type="ECO:0000256" key="6">
    <source>
        <dbReference type="PIRSR" id="PIRSR001220-2"/>
    </source>
</evidence>
<dbReference type="InterPro" id="IPR027475">
    <property type="entry name" value="Asparaginase/glutaminase_AS2"/>
</dbReference>
<evidence type="ECO:0000313" key="12">
    <source>
        <dbReference type="Proteomes" id="UP000214588"/>
    </source>
</evidence>
<dbReference type="PROSITE" id="PS00917">
    <property type="entry name" value="ASN_GLN_ASE_2"/>
    <property type="match status" value="1"/>
</dbReference>
<dbReference type="PROSITE" id="PS00144">
    <property type="entry name" value="ASN_GLN_ASE_1"/>
    <property type="match status" value="1"/>
</dbReference>
<dbReference type="PROSITE" id="PS51732">
    <property type="entry name" value="ASN_GLN_ASE_3"/>
    <property type="match status" value="1"/>
</dbReference>
<gene>
    <name evidence="11" type="ORF">CDO51_03480</name>
</gene>
<dbReference type="InterPro" id="IPR020827">
    <property type="entry name" value="Asparaginase/glutaminase_AS1"/>
</dbReference>
<dbReference type="InterPro" id="IPR037152">
    <property type="entry name" value="L-asparaginase_N_sf"/>
</dbReference>
<dbReference type="InterPro" id="IPR027474">
    <property type="entry name" value="L-asparaginase_N"/>
</dbReference>
<evidence type="ECO:0000259" key="10">
    <source>
        <dbReference type="Pfam" id="PF17763"/>
    </source>
</evidence>
<evidence type="ECO:0000256" key="5">
    <source>
        <dbReference type="PIRSR" id="PIRSR001220-1"/>
    </source>
</evidence>
<dbReference type="SMART" id="SM00870">
    <property type="entry name" value="Asparaginase"/>
    <property type="match status" value="1"/>
</dbReference>
<dbReference type="PANTHER" id="PTHR11707">
    <property type="entry name" value="L-ASPARAGINASE"/>
    <property type="match status" value="1"/>
</dbReference>
<feature type="active site" evidence="7">
    <location>
        <position position="14"/>
    </location>
</feature>
<evidence type="ECO:0000313" key="11">
    <source>
        <dbReference type="EMBL" id="OWZ84337.1"/>
    </source>
</evidence>
<dbReference type="CDD" id="cd08964">
    <property type="entry name" value="L-asparaginase_II"/>
    <property type="match status" value="1"/>
</dbReference>
<dbReference type="PANTHER" id="PTHR11707:SF28">
    <property type="entry name" value="60 KDA LYSOPHOSPHOLIPASE"/>
    <property type="match status" value="1"/>
</dbReference>
<feature type="domain" description="Asparaginase/glutaminase C-terminal" evidence="10">
    <location>
        <begin position="209"/>
        <end position="325"/>
    </location>
</feature>
<accession>A0A226C1P2</accession>
<dbReference type="Pfam" id="PF17763">
    <property type="entry name" value="Asparaginase_C"/>
    <property type="match status" value="1"/>
</dbReference>